<feature type="domain" description="ATPase BadF/BadG/BcrA/BcrD type" evidence="1">
    <location>
        <begin position="10"/>
        <end position="305"/>
    </location>
</feature>
<reference evidence="2 3" key="1">
    <citation type="submission" date="2020-12" db="EMBL/GenBank/DDBJ databases">
        <title>Microbacterium sp. HY060.</title>
        <authorList>
            <person name="Zhou J."/>
        </authorList>
    </citation>
    <scope>NUCLEOTIDE SEQUENCE [LARGE SCALE GENOMIC DNA]</scope>
    <source>
        <strain evidence="2 3">HY60</strain>
    </source>
</reference>
<dbReference type="RefSeq" id="WP_166991436.1">
    <property type="nucleotide sequence ID" value="NZ_CP061169.1"/>
</dbReference>
<proteinExistence type="predicted"/>
<dbReference type="InterPro" id="IPR043129">
    <property type="entry name" value="ATPase_NBD"/>
</dbReference>
<dbReference type="GO" id="GO:0016301">
    <property type="term" value="F:kinase activity"/>
    <property type="evidence" value="ECO:0007669"/>
    <property type="project" value="UniProtKB-KW"/>
</dbReference>
<evidence type="ECO:0000313" key="2">
    <source>
        <dbReference type="EMBL" id="QPZ37805.1"/>
    </source>
</evidence>
<dbReference type="Pfam" id="PF01869">
    <property type="entry name" value="BcrAD_BadFG"/>
    <property type="match status" value="1"/>
</dbReference>
<dbReference type="Proteomes" id="UP000662814">
    <property type="component" value="Chromosome"/>
</dbReference>
<dbReference type="EMBL" id="CP061169">
    <property type="protein sequence ID" value="QPZ37805.1"/>
    <property type="molecule type" value="Genomic_DNA"/>
</dbReference>
<accession>A0ABX6YGJ2</accession>
<dbReference type="SUPFAM" id="SSF53067">
    <property type="entry name" value="Actin-like ATPase domain"/>
    <property type="match status" value="2"/>
</dbReference>
<name>A0ABX6YGJ2_9MICO</name>
<dbReference type="PANTHER" id="PTHR43190">
    <property type="entry name" value="N-ACETYL-D-GLUCOSAMINE KINASE"/>
    <property type="match status" value="1"/>
</dbReference>
<keyword evidence="3" id="KW-1185">Reference proteome</keyword>
<protein>
    <submittedName>
        <fullName evidence="2">N-acetylglucosamine kinase</fullName>
    </submittedName>
</protein>
<dbReference type="InterPro" id="IPR052519">
    <property type="entry name" value="Euk-type_GlcNAc_Kinase"/>
</dbReference>
<gene>
    <name evidence="2" type="ORF">HCR76_13420</name>
</gene>
<organism evidence="2 3">
    <name type="scientific">Paramicrobacterium chengjingii</name>
    <dbReference type="NCBI Taxonomy" id="2769067"/>
    <lineage>
        <taxon>Bacteria</taxon>
        <taxon>Bacillati</taxon>
        <taxon>Actinomycetota</taxon>
        <taxon>Actinomycetes</taxon>
        <taxon>Micrococcales</taxon>
        <taxon>Microbacteriaceae</taxon>
        <taxon>Paramicrobacterium</taxon>
    </lineage>
</organism>
<keyword evidence="2" id="KW-0418">Kinase</keyword>
<dbReference type="InterPro" id="IPR002731">
    <property type="entry name" value="ATPase_BadF"/>
</dbReference>
<evidence type="ECO:0000259" key="1">
    <source>
        <dbReference type="Pfam" id="PF01869"/>
    </source>
</evidence>
<sequence length="344" mass="35776">MTGSGLLIAVDGGGSKTDVVAFDRKGTIHARIRAGGSSPHLEGLAQSVATLVGAIREACAGMTASNIDAVHIYLSGLDLPIEITEFRHAFTVSAPEFSRNLVVKNDLFAVLRAGTEAEDAVAVICGSGTNCIGVRRDGAEVTYASLGMISGDWGGGFGLGETALWFAARSEDGRGEPTALQSWIPRYFERNSVAAVTEAIHRGELDRGRLIELVPGIFDLTDAGDEVARSIITRQADEIVTTAVTTMKRLGLGDTEVPVIIGGGVVSGKHPVLIDRVESELARRVPAANLSVITTAPVTGAALLALDAEGASADAHVALISALDESAPRGATVLPFRAREVWAG</sequence>
<dbReference type="Gene3D" id="3.30.420.40">
    <property type="match status" value="2"/>
</dbReference>
<dbReference type="PANTHER" id="PTHR43190:SF3">
    <property type="entry name" value="N-ACETYL-D-GLUCOSAMINE KINASE"/>
    <property type="match status" value="1"/>
</dbReference>
<keyword evidence="2" id="KW-0808">Transferase</keyword>
<evidence type="ECO:0000313" key="3">
    <source>
        <dbReference type="Proteomes" id="UP000662814"/>
    </source>
</evidence>